<proteinExistence type="predicted"/>
<reference evidence="4" key="1">
    <citation type="submission" date="2017-02" db="EMBL/GenBank/DDBJ databases">
        <authorList>
            <person name="Varghese N."/>
            <person name="Submissions S."/>
        </authorList>
    </citation>
    <scope>NUCLEOTIDE SEQUENCE [LARGE SCALE GENOMIC DNA]</scope>
    <source>
        <strain evidence="4">DSM 23405</strain>
    </source>
</reference>
<dbReference type="PROSITE" id="PS50293">
    <property type="entry name" value="TPR_REGION"/>
    <property type="match status" value="1"/>
</dbReference>
<feature type="compositionally biased region" description="Basic and acidic residues" evidence="2">
    <location>
        <begin position="240"/>
        <end position="251"/>
    </location>
</feature>
<organism evidence="3 4">
    <name type="scientific">Salegentibacter holothuriorum</name>
    <dbReference type="NCBI Taxonomy" id="241145"/>
    <lineage>
        <taxon>Bacteria</taxon>
        <taxon>Pseudomonadati</taxon>
        <taxon>Bacteroidota</taxon>
        <taxon>Flavobacteriia</taxon>
        <taxon>Flavobacteriales</taxon>
        <taxon>Flavobacteriaceae</taxon>
        <taxon>Salegentibacter</taxon>
    </lineage>
</organism>
<dbReference type="Proteomes" id="UP000190230">
    <property type="component" value="Unassembled WGS sequence"/>
</dbReference>
<gene>
    <name evidence="3" type="ORF">SAMN05660776_1437</name>
</gene>
<evidence type="ECO:0000313" key="3">
    <source>
        <dbReference type="EMBL" id="SKB50020.1"/>
    </source>
</evidence>
<feature type="compositionally biased region" description="Acidic residues" evidence="2">
    <location>
        <begin position="252"/>
        <end position="261"/>
    </location>
</feature>
<dbReference type="Pfam" id="PF13432">
    <property type="entry name" value="TPR_16"/>
    <property type="match status" value="1"/>
</dbReference>
<keyword evidence="4" id="KW-1185">Reference proteome</keyword>
<feature type="repeat" description="TPR" evidence="1">
    <location>
        <begin position="104"/>
        <end position="137"/>
    </location>
</feature>
<accession>A0A1T5BT26</accession>
<dbReference type="STRING" id="241145.SAMN05660776_1437"/>
<dbReference type="SMART" id="SM00028">
    <property type="entry name" value="TPR"/>
    <property type="match status" value="3"/>
</dbReference>
<feature type="compositionally biased region" description="Basic and acidic residues" evidence="2">
    <location>
        <begin position="304"/>
        <end position="329"/>
    </location>
</feature>
<dbReference type="EMBL" id="FUYY01000002">
    <property type="protein sequence ID" value="SKB50020.1"/>
    <property type="molecule type" value="Genomic_DNA"/>
</dbReference>
<dbReference type="SUPFAM" id="SSF48452">
    <property type="entry name" value="TPR-like"/>
    <property type="match status" value="1"/>
</dbReference>
<dbReference type="Pfam" id="PF00515">
    <property type="entry name" value="TPR_1"/>
    <property type="match status" value="1"/>
</dbReference>
<feature type="compositionally biased region" description="Low complexity" evidence="2">
    <location>
        <begin position="278"/>
        <end position="289"/>
    </location>
</feature>
<keyword evidence="1" id="KW-0802">TPR repeat</keyword>
<name>A0A1T5BT26_9FLAO</name>
<dbReference type="PROSITE" id="PS50005">
    <property type="entry name" value="TPR"/>
    <property type="match status" value="2"/>
</dbReference>
<dbReference type="InterPro" id="IPR019734">
    <property type="entry name" value="TPR_rpt"/>
</dbReference>
<dbReference type="Gene3D" id="1.25.40.10">
    <property type="entry name" value="Tetratricopeptide repeat domain"/>
    <property type="match status" value="2"/>
</dbReference>
<protein>
    <submittedName>
        <fullName evidence="3">TPR repeat-containing protein</fullName>
    </submittedName>
</protein>
<dbReference type="PANTHER" id="PTHR12558">
    <property type="entry name" value="CELL DIVISION CYCLE 16,23,27"/>
    <property type="match status" value="1"/>
</dbReference>
<feature type="compositionally biased region" description="Low complexity" evidence="2">
    <location>
        <begin position="189"/>
        <end position="199"/>
    </location>
</feature>
<dbReference type="InterPro" id="IPR011990">
    <property type="entry name" value="TPR-like_helical_dom_sf"/>
</dbReference>
<sequence>MRGFSTNILFDNRGLNASGLDSKLKYSFFSEYLMSFLRGSLFVIFGFLFSFQVAAQQQNDKEREQARKEALQFMQEADEALGENNFPEAEAAYRKAIARDAENSTAPYNMGNMYYTRENSPQAAQRFRQAAEVADTKTAKHEANHNLGNAYMKQKKYQEAVDAYKDALRNNPTDDETRYNLALAKKMLEQQQQDQNQDGGDNENQDQENQDQENQDQNQDEDQENKENQDQENQGEGENEGDKDQQNKDQEEKEGDQDEKDQQDGQGDQEEKEKEKQPQQGQPQPTQGQLSPEQIQSLLEAMNNEERKVQDKINAEKQKGAKVKSEKDW</sequence>
<evidence type="ECO:0000313" key="4">
    <source>
        <dbReference type="Proteomes" id="UP000190230"/>
    </source>
</evidence>
<dbReference type="AlphaFoldDB" id="A0A1T5BT26"/>
<dbReference type="PANTHER" id="PTHR12558:SF13">
    <property type="entry name" value="CELL DIVISION CYCLE PROTEIN 27 HOMOLOG"/>
    <property type="match status" value="1"/>
</dbReference>
<evidence type="ECO:0000256" key="2">
    <source>
        <dbReference type="SAM" id="MobiDB-lite"/>
    </source>
</evidence>
<evidence type="ECO:0000256" key="1">
    <source>
        <dbReference type="PROSITE-ProRule" id="PRU00339"/>
    </source>
</evidence>
<feature type="repeat" description="TPR" evidence="1">
    <location>
        <begin position="141"/>
        <end position="174"/>
    </location>
</feature>
<feature type="compositionally biased region" description="Acidic residues" evidence="2">
    <location>
        <begin position="200"/>
        <end position="224"/>
    </location>
</feature>
<feature type="region of interest" description="Disordered" evidence="2">
    <location>
        <begin position="185"/>
        <end position="329"/>
    </location>
</feature>